<dbReference type="EMBL" id="AP014836">
    <property type="protein sequence ID" value="BAW79450.1"/>
    <property type="molecule type" value="Genomic_DNA"/>
</dbReference>
<evidence type="ECO:0000313" key="3">
    <source>
        <dbReference type="EMBL" id="BAW79450.1"/>
    </source>
</evidence>
<sequence length="213" mass="23830">MKKLSQNAFFLTITALFCISHAWAQGSSQTQQPGYIGLPCVTTDKGYVVHFTAYQPAAGTMEKEKEKEGEVRSAFQRFCHDLPIAGVTYITIDLVDKYTRNRLVALRIVEVEAGEEPDSITEVRTLIDVPEKKYRTGLVETQVTFDQKGLYAAILTIGGEELTIPVRVGIEKEIPLARRISNIVLGVLILSILGYVLYHFRLQILAKIKNKKA</sequence>
<keyword evidence="1" id="KW-1133">Transmembrane helix</keyword>
<keyword evidence="1" id="KW-0472">Membrane</keyword>
<evidence type="ECO:0000256" key="1">
    <source>
        <dbReference type="SAM" id="Phobius"/>
    </source>
</evidence>
<accession>A0A1Q2SK21</accession>
<reference evidence="3 4" key="1">
    <citation type="journal article" date="2017" name="ISME J.">
        <title>An acid-tolerant ammonia-oxidizing ?-proteobacterium from soil.</title>
        <authorList>
            <person name="Hayatsu M."/>
            <person name="Tago K."/>
            <person name="Uchiyama I."/>
            <person name="Toyoda A."/>
            <person name="Wang Y."/>
            <person name="Shimomura Y."/>
            <person name="Okubo T."/>
            <person name="Kurisu F."/>
            <person name="Hirono Y."/>
            <person name="Nonaka K."/>
            <person name="Akiyama H."/>
            <person name="Itoh T."/>
            <person name="Takami H."/>
        </authorList>
    </citation>
    <scope>NUCLEOTIDE SEQUENCE [LARGE SCALE GENOMIC DNA]</scope>
    <source>
        <strain evidence="3 4">TAO100</strain>
    </source>
</reference>
<proteinExistence type="predicted"/>
<evidence type="ECO:0000256" key="2">
    <source>
        <dbReference type="SAM" id="SignalP"/>
    </source>
</evidence>
<evidence type="ECO:0000313" key="4">
    <source>
        <dbReference type="Proteomes" id="UP000243679"/>
    </source>
</evidence>
<organism evidence="3 4">
    <name type="scientific">Candidatus Nitrosoglobus terrae</name>
    <dbReference type="NCBI Taxonomy" id="1630141"/>
    <lineage>
        <taxon>Bacteria</taxon>
        <taxon>Pseudomonadati</taxon>
        <taxon>Pseudomonadota</taxon>
        <taxon>Gammaproteobacteria</taxon>
        <taxon>Chromatiales</taxon>
        <taxon>Chromatiaceae</taxon>
        <taxon>Candidatus Nitrosoglobus</taxon>
    </lineage>
</organism>
<feature type="transmembrane region" description="Helical" evidence="1">
    <location>
        <begin position="180"/>
        <end position="200"/>
    </location>
</feature>
<gene>
    <name evidence="3" type="ORF">TAO_0080</name>
</gene>
<feature type="signal peptide" evidence="2">
    <location>
        <begin position="1"/>
        <end position="24"/>
    </location>
</feature>
<dbReference type="OrthoDB" id="194033at2"/>
<dbReference type="AlphaFoldDB" id="A0A1Q2SK21"/>
<feature type="chain" id="PRO_5010228377" evidence="2">
    <location>
        <begin position="25"/>
        <end position="213"/>
    </location>
</feature>
<dbReference type="RefSeq" id="WP_096526114.1">
    <property type="nucleotide sequence ID" value="NZ_AP014836.1"/>
</dbReference>
<keyword evidence="4" id="KW-1185">Reference proteome</keyword>
<protein>
    <submittedName>
        <fullName evidence="3">Hypothetical conserved protein</fullName>
    </submittedName>
</protein>
<keyword evidence="1" id="KW-0812">Transmembrane</keyword>
<keyword evidence="2" id="KW-0732">Signal</keyword>
<dbReference type="Proteomes" id="UP000243679">
    <property type="component" value="Chromosome"/>
</dbReference>
<name>A0A1Q2SK21_9GAMM</name>
<dbReference type="KEGG" id="ntt:TAO_0080"/>